<sequence>MISVNSVLMPGRLKMRLSTHGSSFCRTLKMELFPQPWQNCCRSFPERYHPVAFKSRLRYISICKKTE</sequence>
<accession>A0A9D4KHR1</accession>
<dbReference type="EMBL" id="JAIWYP010000004">
    <property type="protein sequence ID" value="KAH3840128.1"/>
    <property type="molecule type" value="Genomic_DNA"/>
</dbReference>
<protein>
    <submittedName>
        <fullName evidence="1">Uncharacterized protein</fullName>
    </submittedName>
</protein>
<dbReference type="Proteomes" id="UP000828390">
    <property type="component" value="Unassembled WGS sequence"/>
</dbReference>
<dbReference type="AlphaFoldDB" id="A0A9D4KHR1"/>
<gene>
    <name evidence="1" type="ORF">DPMN_113572</name>
</gene>
<name>A0A9D4KHR1_DREPO</name>
<reference evidence="1" key="2">
    <citation type="submission" date="2020-11" db="EMBL/GenBank/DDBJ databases">
        <authorList>
            <person name="McCartney M.A."/>
            <person name="Auch B."/>
            <person name="Kono T."/>
            <person name="Mallez S."/>
            <person name="Becker A."/>
            <person name="Gohl D.M."/>
            <person name="Silverstein K.A.T."/>
            <person name="Koren S."/>
            <person name="Bechman K.B."/>
            <person name="Herman A."/>
            <person name="Abrahante J.E."/>
            <person name="Garbe J."/>
        </authorList>
    </citation>
    <scope>NUCLEOTIDE SEQUENCE</scope>
    <source>
        <strain evidence="1">Duluth1</strain>
        <tissue evidence="1">Whole animal</tissue>
    </source>
</reference>
<comment type="caution">
    <text evidence="1">The sequence shown here is derived from an EMBL/GenBank/DDBJ whole genome shotgun (WGS) entry which is preliminary data.</text>
</comment>
<evidence type="ECO:0000313" key="1">
    <source>
        <dbReference type="EMBL" id="KAH3840128.1"/>
    </source>
</evidence>
<reference evidence="1" key="1">
    <citation type="journal article" date="2019" name="bioRxiv">
        <title>The Genome of the Zebra Mussel, Dreissena polymorpha: A Resource for Invasive Species Research.</title>
        <authorList>
            <person name="McCartney M.A."/>
            <person name="Auch B."/>
            <person name="Kono T."/>
            <person name="Mallez S."/>
            <person name="Zhang Y."/>
            <person name="Obille A."/>
            <person name="Becker A."/>
            <person name="Abrahante J.E."/>
            <person name="Garbe J."/>
            <person name="Badalamenti J.P."/>
            <person name="Herman A."/>
            <person name="Mangelson H."/>
            <person name="Liachko I."/>
            <person name="Sullivan S."/>
            <person name="Sone E.D."/>
            <person name="Koren S."/>
            <person name="Silverstein K.A.T."/>
            <person name="Beckman K.B."/>
            <person name="Gohl D.M."/>
        </authorList>
    </citation>
    <scope>NUCLEOTIDE SEQUENCE</scope>
    <source>
        <strain evidence="1">Duluth1</strain>
        <tissue evidence="1">Whole animal</tissue>
    </source>
</reference>
<proteinExistence type="predicted"/>
<keyword evidence="2" id="KW-1185">Reference proteome</keyword>
<organism evidence="1 2">
    <name type="scientific">Dreissena polymorpha</name>
    <name type="common">Zebra mussel</name>
    <name type="synonym">Mytilus polymorpha</name>
    <dbReference type="NCBI Taxonomy" id="45954"/>
    <lineage>
        <taxon>Eukaryota</taxon>
        <taxon>Metazoa</taxon>
        <taxon>Spiralia</taxon>
        <taxon>Lophotrochozoa</taxon>
        <taxon>Mollusca</taxon>
        <taxon>Bivalvia</taxon>
        <taxon>Autobranchia</taxon>
        <taxon>Heteroconchia</taxon>
        <taxon>Euheterodonta</taxon>
        <taxon>Imparidentia</taxon>
        <taxon>Neoheterodontei</taxon>
        <taxon>Myida</taxon>
        <taxon>Dreissenoidea</taxon>
        <taxon>Dreissenidae</taxon>
        <taxon>Dreissena</taxon>
    </lineage>
</organism>
<evidence type="ECO:0000313" key="2">
    <source>
        <dbReference type="Proteomes" id="UP000828390"/>
    </source>
</evidence>